<feature type="region of interest" description="Disordered" evidence="4">
    <location>
        <begin position="303"/>
        <end position="324"/>
    </location>
</feature>
<dbReference type="SMART" id="SM00248">
    <property type="entry name" value="ANK"/>
    <property type="match status" value="6"/>
</dbReference>
<evidence type="ECO:0000256" key="1">
    <source>
        <dbReference type="ARBA" id="ARBA00022737"/>
    </source>
</evidence>
<dbReference type="PROSITE" id="PS50297">
    <property type="entry name" value="ANK_REP_REGION"/>
    <property type="match status" value="2"/>
</dbReference>
<dbReference type="Pfam" id="PF00023">
    <property type="entry name" value="Ank"/>
    <property type="match status" value="2"/>
</dbReference>
<dbReference type="Proteomes" id="UP000245119">
    <property type="component" value="Linkage Group LG4"/>
</dbReference>
<dbReference type="InterPro" id="IPR036770">
    <property type="entry name" value="Ankyrin_rpt-contain_sf"/>
</dbReference>
<keyword evidence="2 3" id="KW-0040">ANK repeat</keyword>
<feature type="repeat" description="ANK" evidence="3">
    <location>
        <begin position="467"/>
        <end position="499"/>
    </location>
</feature>
<dbReference type="InterPro" id="IPR002110">
    <property type="entry name" value="Ankyrin_rpt"/>
</dbReference>
<sequence length="665" mass="73973">MKSHYIYQRAGQRAGRSETGGGPAFAQMHSDKPTRRSSVGESCWTVFQDAIINGRVEICHEILTPQACSPHCPQVGDFHARTMTSLQLAGCLGALSPKERLVHLDAIAFRKLRTTSLHMAALYRRPHFVRLLLEQGADPLQVDGFGRTPGAVLLEHWPRVQLPSPADDCLTIRPLTTRDHISDTTLQLQAGSDGIGDLEGLVFDVHHHGNREMELFKTKVMVWRLRSAESLHYLLDHCPDINHIADRRRAATLLHIAARYDLTEVIETLVKVGRQRLMRDINSKQEDNDSSVVHRRVAATAGGEMPCEGGAGKKSKQWDDHSIRQETTRPGLLATLKMMRRRGDNAAAREKSLSAVSSAASVILASDCKSAAAQPEECSCQSHALAANGRLDLEVRNATCKTPLAVAVDRGAINAVVCLLKHGASCLAVDLYGRSILHFLCERDMTFDHVLCDVLSRGVDINCTDNGGNTPLHTAALVASVRKIELLVQSGASLDTLNLAGKSPLFLAFNRKDSSAREVILLFLLSSVGLRLRDKFQRLPLLLQRPENQTCLQLLDDMAHNSFTLFHRCVIAVRRQIGFGNLMSMAHHTDLRCPYFIQLTVFGQEERRIVTSLRSQIFGVTEGLEEKVANVIAQVVRPRLDDGFKRQQRRVRRDRSQRGEKRWGQ</sequence>
<evidence type="ECO:0000256" key="2">
    <source>
        <dbReference type="ARBA" id="ARBA00023043"/>
    </source>
</evidence>
<evidence type="ECO:0008006" key="7">
    <source>
        <dbReference type="Google" id="ProtNLM"/>
    </source>
</evidence>
<dbReference type="PANTHER" id="PTHR24178">
    <property type="entry name" value="MOLTING PROTEIN MLT-4"/>
    <property type="match status" value="1"/>
</dbReference>
<protein>
    <recommendedName>
        <fullName evidence="7">SOCS box domain-containing protein</fullName>
    </recommendedName>
</protein>
<feature type="region of interest" description="Disordered" evidence="4">
    <location>
        <begin position="646"/>
        <end position="665"/>
    </location>
</feature>
<dbReference type="STRING" id="400727.A0A2T7PIA1"/>
<reference evidence="5 6" key="1">
    <citation type="submission" date="2018-04" db="EMBL/GenBank/DDBJ databases">
        <title>The genome of golden apple snail Pomacea canaliculata provides insight into stress tolerance and invasive adaptation.</title>
        <authorList>
            <person name="Liu C."/>
            <person name="Liu B."/>
            <person name="Ren Y."/>
            <person name="Zhang Y."/>
            <person name="Wang H."/>
            <person name="Li S."/>
            <person name="Jiang F."/>
            <person name="Yin L."/>
            <person name="Zhang G."/>
            <person name="Qian W."/>
            <person name="Fan W."/>
        </authorList>
    </citation>
    <scope>NUCLEOTIDE SEQUENCE [LARGE SCALE GENOMIC DNA]</scope>
    <source>
        <strain evidence="5">SZHN2017</strain>
        <tissue evidence="5">Muscle</tissue>
    </source>
</reference>
<evidence type="ECO:0000313" key="6">
    <source>
        <dbReference type="Proteomes" id="UP000245119"/>
    </source>
</evidence>
<evidence type="ECO:0000256" key="3">
    <source>
        <dbReference type="PROSITE-ProRule" id="PRU00023"/>
    </source>
</evidence>
<dbReference type="EMBL" id="PZQS01000004">
    <property type="protein sequence ID" value="PVD33156.1"/>
    <property type="molecule type" value="Genomic_DNA"/>
</dbReference>
<accession>A0A2T7PIA1</accession>
<dbReference type="PROSITE" id="PS50088">
    <property type="entry name" value="ANK_REPEAT"/>
    <property type="match status" value="2"/>
</dbReference>
<dbReference type="PANTHER" id="PTHR24178:SF9">
    <property type="entry name" value="ANK_REP_REGION DOMAIN-CONTAINING PROTEIN"/>
    <property type="match status" value="1"/>
</dbReference>
<organism evidence="5 6">
    <name type="scientific">Pomacea canaliculata</name>
    <name type="common">Golden apple snail</name>
    <dbReference type="NCBI Taxonomy" id="400727"/>
    <lineage>
        <taxon>Eukaryota</taxon>
        <taxon>Metazoa</taxon>
        <taxon>Spiralia</taxon>
        <taxon>Lophotrochozoa</taxon>
        <taxon>Mollusca</taxon>
        <taxon>Gastropoda</taxon>
        <taxon>Caenogastropoda</taxon>
        <taxon>Architaenioglossa</taxon>
        <taxon>Ampullarioidea</taxon>
        <taxon>Ampullariidae</taxon>
        <taxon>Pomacea</taxon>
    </lineage>
</organism>
<dbReference type="AlphaFoldDB" id="A0A2T7PIA1"/>
<keyword evidence="6" id="KW-1185">Reference proteome</keyword>
<feature type="compositionally biased region" description="Basic and acidic residues" evidence="4">
    <location>
        <begin position="654"/>
        <end position="665"/>
    </location>
</feature>
<gene>
    <name evidence="5" type="ORF">C0Q70_08605</name>
</gene>
<dbReference type="Gene3D" id="1.25.40.20">
    <property type="entry name" value="Ankyrin repeat-containing domain"/>
    <property type="match status" value="3"/>
</dbReference>
<proteinExistence type="predicted"/>
<dbReference type="SUPFAM" id="SSF48403">
    <property type="entry name" value="Ankyrin repeat"/>
    <property type="match status" value="2"/>
</dbReference>
<evidence type="ECO:0000313" key="5">
    <source>
        <dbReference type="EMBL" id="PVD33156.1"/>
    </source>
</evidence>
<dbReference type="OrthoDB" id="194358at2759"/>
<name>A0A2T7PIA1_POMCA</name>
<comment type="caution">
    <text evidence="5">The sequence shown here is derived from an EMBL/GenBank/DDBJ whole genome shotgun (WGS) entry which is preliminary data.</text>
</comment>
<feature type="region of interest" description="Disordered" evidence="4">
    <location>
        <begin position="9"/>
        <end position="36"/>
    </location>
</feature>
<keyword evidence="1" id="KW-0677">Repeat</keyword>
<evidence type="ECO:0000256" key="4">
    <source>
        <dbReference type="SAM" id="MobiDB-lite"/>
    </source>
</evidence>
<feature type="repeat" description="ANK" evidence="3">
    <location>
        <begin position="112"/>
        <end position="144"/>
    </location>
</feature>